<name>A0ABU1L965_9FLAO</name>
<dbReference type="EMBL" id="JAVDQS010000001">
    <property type="protein sequence ID" value="MDR6403259.1"/>
    <property type="molecule type" value="Genomic_DNA"/>
</dbReference>
<accession>A0ABU1L965</accession>
<comment type="caution">
    <text evidence="1">The sequence shown here is derived from an EMBL/GenBank/DDBJ whole genome shotgun (WGS) entry which is preliminary data.</text>
</comment>
<dbReference type="Proteomes" id="UP001184853">
    <property type="component" value="Unassembled WGS sequence"/>
</dbReference>
<evidence type="ECO:0000313" key="2">
    <source>
        <dbReference type="Proteomes" id="UP001184853"/>
    </source>
</evidence>
<proteinExistence type="predicted"/>
<organism evidence="1 2">
    <name type="scientific">Chryseobacterium geocarposphaerae</name>
    <dbReference type="NCBI Taxonomy" id="1416776"/>
    <lineage>
        <taxon>Bacteria</taxon>
        <taxon>Pseudomonadati</taxon>
        <taxon>Bacteroidota</taxon>
        <taxon>Flavobacteriia</taxon>
        <taxon>Flavobacteriales</taxon>
        <taxon>Weeksellaceae</taxon>
        <taxon>Chryseobacterium group</taxon>
        <taxon>Chryseobacterium</taxon>
    </lineage>
</organism>
<gene>
    <name evidence="1" type="ORF">J2781_000163</name>
</gene>
<sequence>MKKQKKTEKKLSLKKLQLAKITKSLNSIKGGSAAYVGDDNQTIVEQTLGGNNG</sequence>
<reference evidence="1 2" key="1">
    <citation type="submission" date="2023-07" db="EMBL/GenBank/DDBJ databases">
        <title>Sorghum-associated microbial communities from plants grown in Nebraska, USA.</title>
        <authorList>
            <person name="Schachtman D."/>
        </authorList>
    </citation>
    <scope>NUCLEOTIDE SEQUENCE [LARGE SCALE GENOMIC DNA]</scope>
    <source>
        <strain evidence="1 2">DS1709</strain>
    </source>
</reference>
<protein>
    <recommendedName>
        <fullName evidence="3">Bacteriocin-like protein</fullName>
    </recommendedName>
</protein>
<dbReference type="RefSeq" id="WP_181898026.1">
    <property type="nucleotide sequence ID" value="NZ_JAVDQS010000001.1"/>
</dbReference>
<evidence type="ECO:0008006" key="3">
    <source>
        <dbReference type="Google" id="ProtNLM"/>
    </source>
</evidence>
<keyword evidence="2" id="KW-1185">Reference proteome</keyword>
<evidence type="ECO:0000313" key="1">
    <source>
        <dbReference type="EMBL" id="MDR6403259.1"/>
    </source>
</evidence>